<comment type="similarity">
    <text evidence="1">Belongs to the heat shock protein 70 family.</text>
</comment>
<keyword evidence="4" id="KW-0863">Zinc-finger</keyword>
<dbReference type="InterPro" id="IPR018181">
    <property type="entry name" value="Heat_shock_70_CS"/>
</dbReference>
<accession>A0ABV5PAY4</accession>
<dbReference type="PROSITE" id="PS01036">
    <property type="entry name" value="HSP70_3"/>
    <property type="match status" value="1"/>
</dbReference>
<evidence type="ECO:0000256" key="3">
    <source>
        <dbReference type="ARBA" id="ARBA00022741"/>
    </source>
</evidence>
<evidence type="ECO:0000256" key="8">
    <source>
        <dbReference type="ARBA" id="ARBA00023186"/>
    </source>
</evidence>
<evidence type="ECO:0000256" key="7">
    <source>
        <dbReference type="ARBA" id="ARBA00023016"/>
    </source>
</evidence>
<evidence type="ECO:0000259" key="9">
    <source>
        <dbReference type="SMART" id="SM00547"/>
    </source>
</evidence>
<evidence type="ECO:0000256" key="5">
    <source>
        <dbReference type="ARBA" id="ARBA00022833"/>
    </source>
</evidence>
<dbReference type="Pfam" id="PF00012">
    <property type="entry name" value="HSP70"/>
    <property type="match status" value="1"/>
</dbReference>
<dbReference type="PANTHER" id="PTHR19375">
    <property type="entry name" value="HEAT SHOCK PROTEIN 70KDA"/>
    <property type="match status" value="1"/>
</dbReference>
<feature type="domain" description="RanBP2-type" evidence="9">
    <location>
        <begin position="477"/>
        <end position="501"/>
    </location>
</feature>
<name>A0ABV5PAY4_STRCM</name>
<evidence type="ECO:0000256" key="2">
    <source>
        <dbReference type="ARBA" id="ARBA00022723"/>
    </source>
</evidence>
<dbReference type="InterPro" id="IPR043129">
    <property type="entry name" value="ATPase_NBD"/>
</dbReference>
<dbReference type="Gene3D" id="3.90.640.10">
    <property type="entry name" value="Actin, Chain A, domain 4"/>
    <property type="match status" value="1"/>
</dbReference>
<organism evidence="10 11">
    <name type="scientific">Streptomyces cremeus</name>
    <dbReference type="NCBI Taxonomy" id="66881"/>
    <lineage>
        <taxon>Bacteria</taxon>
        <taxon>Bacillati</taxon>
        <taxon>Actinomycetota</taxon>
        <taxon>Actinomycetes</taxon>
        <taxon>Kitasatosporales</taxon>
        <taxon>Streptomycetaceae</taxon>
        <taxon>Streptomyces</taxon>
    </lineage>
</organism>
<keyword evidence="3" id="KW-0547">Nucleotide-binding</keyword>
<dbReference type="Proteomes" id="UP001589718">
    <property type="component" value="Unassembled WGS sequence"/>
</dbReference>
<dbReference type="SUPFAM" id="SSF53067">
    <property type="entry name" value="Actin-like ATPase domain"/>
    <property type="match status" value="2"/>
</dbReference>
<dbReference type="PROSITE" id="PS00297">
    <property type="entry name" value="HSP70_1"/>
    <property type="match status" value="1"/>
</dbReference>
<dbReference type="InterPro" id="IPR001876">
    <property type="entry name" value="Znf_RanBP2"/>
</dbReference>
<gene>
    <name evidence="10" type="ORF">ACFFTU_10425</name>
</gene>
<evidence type="ECO:0000313" key="10">
    <source>
        <dbReference type="EMBL" id="MFB9520361.1"/>
    </source>
</evidence>
<keyword evidence="8" id="KW-0143">Chaperone</keyword>
<dbReference type="EMBL" id="JBHMCR010000005">
    <property type="protein sequence ID" value="MFB9520361.1"/>
    <property type="molecule type" value="Genomic_DNA"/>
</dbReference>
<keyword evidence="7" id="KW-0346">Stress response</keyword>
<keyword evidence="6" id="KW-0067">ATP-binding</keyword>
<comment type="caution">
    <text evidence="10">The sequence shown here is derived from an EMBL/GenBank/DDBJ whole genome shotgun (WGS) entry which is preliminary data.</text>
</comment>
<keyword evidence="11" id="KW-1185">Reference proteome</keyword>
<feature type="domain" description="RanBP2-type" evidence="9">
    <location>
        <begin position="451"/>
        <end position="472"/>
    </location>
</feature>
<feature type="domain" description="RanBP2-type" evidence="9">
    <location>
        <begin position="383"/>
        <end position="407"/>
    </location>
</feature>
<proteinExistence type="inferred from homology"/>
<evidence type="ECO:0000256" key="4">
    <source>
        <dbReference type="ARBA" id="ARBA00022771"/>
    </source>
</evidence>
<dbReference type="SMART" id="SM00547">
    <property type="entry name" value="ZnF_RBZ"/>
    <property type="match status" value="3"/>
</dbReference>
<dbReference type="SUPFAM" id="SSF48695">
    <property type="entry name" value="Multiheme cytochromes"/>
    <property type="match status" value="1"/>
</dbReference>
<dbReference type="InterPro" id="IPR013126">
    <property type="entry name" value="Hsp_70_fam"/>
</dbReference>
<dbReference type="Gene3D" id="3.30.420.40">
    <property type="match status" value="2"/>
</dbReference>
<evidence type="ECO:0000256" key="1">
    <source>
        <dbReference type="ARBA" id="ARBA00007381"/>
    </source>
</evidence>
<sequence length="833" mass="89452">MHRTLGIDLGTTNSVVAWMKNGAPEVLPVANGRLSTASAVGVTEGGGLLVGQEALRWLDRDPGRVVTSVKRFMGRTFGEAAVQEALGRMGEAAARFSEGGDGGILIRLGPHRYTPVQISAIILRRLKTDVESRLGVVFDRAVITAPAYFGERQLAATRAAGELAGLHVVRVLVEPTSAALAHGLTRPQDAAPATFVVYDLGGGTFDVSVLNTAPGYLDVMSLGGDNLLGGTDFDDLLAARIEERWRNDRNPQDYVPAPADGHRLRRAAEQAKIRLSLAQATDVTVSPLGAHGATLEQRVDRPVLEALIAAPVAATMDHTARALARIDHLPQDVEQVLLVGGSSAIPLVRENLAAMFGEERLRTDIDPMHCVALGAAVQSALLEELTCAACHAVNPVAADACAGCAAPLVGVPTVDCPGCHVPAPSGSAACPVCAEDLSALTPPPVRATVVECARCGEENPAAAMLCALCEEPLPGFAGLKCPNCGMVNSAGLSACSHCDREFAVSTPLEVTALPFGIQQKDGSLRVLVEAGESYPTDWHVKDFQLTGRKGDMLEILLREGDRQPAHLNDLCASHTHEIEEDITGTRSLVIRTRLNSDRIIDLEFRIDNGDWHAVELNRNPLTSKFRGRVLNVHRDYVTYLANWRHELEQAELAQFEETEQRLRALLAGGSTSGTLDHLLDDARRRREQQDTVRWACALSALYPRYVPHLMSADDLETMRRGNAELRALRKDGDLPGACAVAEEIIALKDRLGHDLYRILSTIASASQGRLSSALSRRVLDVAAQLKEAASANDPATRDAALSRMTDLHGDAFRELQQQDAPDRRTVRPEGVGG</sequence>
<reference evidence="10 11" key="1">
    <citation type="submission" date="2024-09" db="EMBL/GenBank/DDBJ databases">
        <authorList>
            <person name="Sun Q."/>
            <person name="Mori K."/>
        </authorList>
    </citation>
    <scope>NUCLEOTIDE SEQUENCE [LARGE SCALE GENOMIC DNA]</scope>
    <source>
        <strain evidence="10 11">JCM 4362</strain>
    </source>
</reference>
<keyword evidence="5" id="KW-0862">Zinc</keyword>
<evidence type="ECO:0000256" key="6">
    <source>
        <dbReference type="ARBA" id="ARBA00022840"/>
    </source>
</evidence>
<evidence type="ECO:0000313" key="11">
    <source>
        <dbReference type="Proteomes" id="UP001589718"/>
    </source>
</evidence>
<dbReference type="PROSITE" id="PS00329">
    <property type="entry name" value="HSP70_2"/>
    <property type="match status" value="1"/>
</dbReference>
<dbReference type="PRINTS" id="PR00301">
    <property type="entry name" value="HEATSHOCK70"/>
</dbReference>
<dbReference type="RefSeq" id="WP_345227783.1">
    <property type="nucleotide sequence ID" value="NZ_BAAAXE010000014.1"/>
</dbReference>
<dbReference type="InterPro" id="IPR036280">
    <property type="entry name" value="Multihaem_cyt_sf"/>
</dbReference>
<protein>
    <submittedName>
        <fullName evidence="10">Hsp70 family protein</fullName>
    </submittedName>
</protein>
<keyword evidence="2" id="KW-0479">Metal-binding</keyword>